<evidence type="ECO:0000313" key="2">
    <source>
        <dbReference type="EMBL" id="KAL3869181.1"/>
    </source>
</evidence>
<evidence type="ECO:0000256" key="1">
    <source>
        <dbReference type="SAM" id="MobiDB-lite"/>
    </source>
</evidence>
<feature type="non-terminal residue" evidence="2">
    <location>
        <position position="67"/>
    </location>
</feature>
<dbReference type="Proteomes" id="UP001634394">
    <property type="component" value="Unassembled WGS sequence"/>
</dbReference>
<dbReference type="AlphaFoldDB" id="A0ABD3W5M0"/>
<evidence type="ECO:0000313" key="3">
    <source>
        <dbReference type="Proteomes" id="UP001634394"/>
    </source>
</evidence>
<keyword evidence="3" id="KW-1185">Reference proteome</keyword>
<name>A0ABD3W5M0_SINWO</name>
<gene>
    <name evidence="2" type="ORF">ACJMK2_041892</name>
</gene>
<reference evidence="2 3" key="1">
    <citation type="submission" date="2024-11" db="EMBL/GenBank/DDBJ databases">
        <title>Chromosome-level genome assembly of the freshwater bivalve Anodonta woodiana.</title>
        <authorList>
            <person name="Chen X."/>
        </authorList>
    </citation>
    <scope>NUCLEOTIDE SEQUENCE [LARGE SCALE GENOMIC DNA]</scope>
    <source>
        <strain evidence="2">MN2024</strain>
        <tissue evidence="2">Gills</tissue>
    </source>
</reference>
<feature type="region of interest" description="Disordered" evidence="1">
    <location>
        <begin position="24"/>
        <end position="48"/>
    </location>
</feature>
<feature type="non-terminal residue" evidence="2">
    <location>
        <position position="1"/>
    </location>
</feature>
<feature type="compositionally biased region" description="Polar residues" evidence="1">
    <location>
        <begin position="33"/>
        <end position="47"/>
    </location>
</feature>
<proteinExistence type="predicted"/>
<organism evidence="2 3">
    <name type="scientific">Sinanodonta woodiana</name>
    <name type="common">Chinese pond mussel</name>
    <name type="synonym">Anodonta woodiana</name>
    <dbReference type="NCBI Taxonomy" id="1069815"/>
    <lineage>
        <taxon>Eukaryota</taxon>
        <taxon>Metazoa</taxon>
        <taxon>Spiralia</taxon>
        <taxon>Lophotrochozoa</taxon>
        <taxon>Mollusca</taxon>
        <taxon>Bivalvia</taxon>
        <taxon>Autobranchia</taxon>
        <taxon>Heteroconchia</taxon>
        <taxon>Palaeoheterodonta</taxon>
        <taxon>Unionida</taxon>
        <taxon>Unionoidea</taxon>
        <taxon>Unionidae</taxon>
        <taxon>Unioninae</taxon>
        <taxon>Sinanodonta</taxon>
    </lineage>
</organism>
<sequence>CFFFVRDSMMAGFKIQHQCSPPAKEPNKGTLVKCQSPTRGHSSSVSDTPVRYSVDKITFNPEVANFT</sequence>
<dbReference type="EMBL" id="JBJQND010000008">
    <property type="protein sequence ID" value="KAL3869181.1"/>
    <property type="molecule type" value="Genomic_DNA"/>
</dbReference>
<protein>
    <submittedName>
        <fullName evidence="2">Uncharacterized protein</fullName>
    </submittedName>
</protein>
<comment type="caution">
    <text evidence="2">The sequence shown here is derived from an EMBL/GenBank/DDBJ whole genome shotgun (WGS) entry which is preliminary data.</text>
</comment>
<accession>A0ABD3W5M0</accession>